<feature type="region of interest" description="Disordered" evidence="1">
    <location>
        <begin position="546"/>
        <end position="615"/>
    </location>
</feature>
<gene>
    <name evidence="2" type="ORF">SK128_003766</name>
</gene>
<organism evidence="2 3">
    <name type="scientific">Halocaridina rubra</name>
    <name type="common">Hawaiian red shrimp</name>
    <dbReference type="NCBI Taxonomy" id="373956"/>
    <lineage>
        <taxon>Eukaryota</taxon>
        <taxon>Metazoa</taxon>
        <taxon>Ecdysozoa</taxon>
        <taxon>Arthropoda</taxon>
        <taxon>Crustacea</taxon>
        <taxon>Multicrustacea</taxon>
        <taxon>Malacostraca</taxon>
        <taxon>Eumalacostraca</taxon>
        <taxon>Eucarida</taxon>
        <taxon>Decapoda</taxon>
        <taxon>Pleocyemata</taxon>
        <taxon>Caridea</taxon>
        <taxon>Atyoidea</taxon>
        <taxon>Atyidae</taxon>
        <taxon>Halocaridina</taxon>
    </lineage>
</organism>
<feature type="region of interest" description="Disordered" evidence="1">
    <location>
        <begin position="1"/>
        <end position="29"/>
    </location>
</feature>
<feature type="region of interest" description="Disordered" evidence="1">
    <location>
        <begin position="85"/>
        <end position="104"/>
    </location>
</feature>
<feature type="compositionally biased region" description="Low complexity" evidence="1">
    <location>
        <begin position="552"/>
        <end position="571"/>
    </location>
</feature>
<evidence type="ECO:0000313" key="2">
    <source>
        <dbReference type="EMBL" id="KAK7077330.1"/>
    </source>
</evidence>
<protein>
    <submittedName>
        <fullName evidence="2">Uncharacterized protein</fullName>
    </submittedName>
</protein>
<reference evidence="2 3" key="1">
    <citation type="submission" date="2023-11" db="EMBL/GenBank/DDBJ databases">
        <title>Halocaridina rubra genome assembly.</title>
        <authorList>
            <person name="Smith C."/>
        </authorList>
    </citation>
    <scope>NUCLEOTIDE SEQUENCE [LARGE SCALE GENOMIC DNA]</scope>
    <source>
        <strain evidence="2">EP-1</strain>
        <tissue evidence="2">Whole</tissue>
    </source>
</reference>
<name>A0AAN8XDX3_HALRR</name>
<dbReference type="Proteomes" id="UP001381693">
    <property type="component" value="Unassembled WGS sequence"/>
</dbReference>
<proteinExistence type="predicted"/>
<dbReference type="AlphaFoldDB" id="A0AAN8XDX3"/>
<evidence type="ECO:0000313" key="3">
    <source>
        <dbReference type="Proteomes" id="UP001381693"/>
    </source>
</evidence>
<evidence type="ECO:0000256" key="1">
    <source>
        <dbReference type="SAM" id="MobiDB-lite"/>
    </source>
</evidence>
<keyword evidence="3" id="KW-1185">Reference proteome</keyword>
<comment type="caution">
    <text evidence="2">The sequence shown here is derived from an EMBL/GenBank/DDBJ whole genome shotgun (WGS) entry which is preliminary data.</text>
</comment>
<feature type="region of interest" description="Disordered" evidence="1">
    <location>
        <begin position="331"/>
        <end position="354"/>
    </location>
</feature>
<sequence>MQLVEENPSKMTDKTNTGAPRIKQERVDDGEINQLALEMAEKNRQKMISQAAQIAQQNQASQQALQRAGGQQMITYYFNRDKSKSNSAEDSVIPKKTEEKKKGTIDEESLRGRFGWSTIHNAHIPYLFRREDKYCAVRMVENKLINKCLSCLPHEITTCIHVRSYFITEGEAKLLNEINMKHCEFQFGRDIFTTKDLVVRLQDARCYYRFLDTCYKKLVRKSAEQSEYCGFVRINGESVVPYTVKNNKKYVPLFYFEGETDTLKLKAEKIDNWELAYLKFCCKVQGIRNELFASDTCSVVSLEDVQQYFPKDTQFEDWWPQKTAEPMRVASHSTKSGGMWTQRPPGGTSSGAMQQTQLNSSATTLTPIASKPPVPVTTNSSHLASAAAASIAASVASNNTIASLTNSLNSINSLTSLNNIYSQWASLVNGPAAVAAAASVYSGTPNMQALLTGLANEQMRLQPQVSLPASIPSITASQSAVRPPPLVPSSTTISAVSSASTSSNNRLASSNLDATLRQLGYTSAQISQSALNSLVNVTVGNANLHSYNTRQSSTNSHSNSTSISSSKSLSKAPPPLIPVANGLRSDNLSSHKGVGRNGLDKQRLVDTPAFRPDPTIPDPPYKIRRVLMDGKHVICINRTPYAHQSSSDFNMVAIQDIIKDFFPAATITECIEVFQDVLSVTVYKANWHQVDTLMKAWGSPVAPDLVPLICTIDLVTYLSQIKYIFQRHSTLNQPQAKRIRTT</sequence>
<feature type="compositionally biased region" description="Basic and acidic residues" evidence="1">
    <location>
        <begin position="92"/>
        <end position="104"/>
    </location>
</feature>
<accession>A0AAN8XDX3</accession>
<dbReference type="EMBL" id="JAXCGZ010009434">
    <property type="protein sequence ID" value="KAK7077330.1"/>
    <property type="molecule type" value="Genomic_DNA"/>
</dbReference>